<dbReference type="InterPro" id="IPR013118">
    <property type="entry name" value="Mannitol_DH_C"/>
</dbReference>
<keyword evidence="1" id="KW-0560">Oxidoreductase</keyword>
<protein>
    <submittedName>
        <fullName evidence="5">Mannitol dehydrogenase family protein</fullName>
    </submittedName>
</protein>
<evidence type="ECO:0000313" key="6">
    <source>
        <dbReference type="Proteomes" id="UP001387293"/>
    </source>
</evidence>
<evidence type="ECO:0000256" key="2">
    <source>
        <dbReference type="ARBA" id="ARBA00023027"/>
    </source>
</evidence>
<dbReference type="Proteomes" id="UP001387293">
    <property type="component" value="Unassembled WGS sequence"/>
</dbReference>
<dbReference type="InterPro" id="IPR008927">
    <property type="entry name" value="6-PGluconate_DH-like_C_sf"/>
</dbReference>
<feature type="domain" description="Mannitol dehydrogenase C-terminal" evidence="4">
    <location>
        <begin position="293"/>
        <end position="478"/>
    </location>
</feature>
<dbReference type="SUPFAM" id="SSF48179">
    <property type="entry name" value="6-phosphogluconate dehydrogenase C-terminal domain-like"/>
    <property type="match status" value="1"/>
</dbReference>
<proteinExistence type="predicted"/>
<keyword evidence="2" id="KW-0520">NAD</keyword>
<feature type="domain" description="Mannitol dehydrogenase N-terminal" evidence="3">
    <location>
        <begin position="31"/>
        <end position="285"/>
    </location>
</feature>
<dbReference type="InterPro" id="IPR023027">
    <property type="entry name" value="Mannitol_DH_CS"/>
</dbReference>
<dbReference type="InterPro" id="IPR050988">
    <property type="entry name" value="Mannitol_DH/Oxidoreductase"/>
</dbReference>
<dbReference type="Pfam" id="PF01232">
    <property type="entry name" value="Mannitol_dh"/>
    <property type="match status" value="1"/>
</dbReference>
<dbReference type="InterPro" id="IPR013328">
    <property type="entry name" value="6PGD_dom2"/>
</dbReference>
<dbReference type="Gene3D" id="3.40.50.720">
    <property type="entry name" value="NAD(P)-binding Rossmann-like Domain"/>
    <property type="match status" value="1"/>
</dbReference>
<reference evidence="5 6" key="1">
    <citation type="submission" date="2022-12" db="EMBL/GenBank/DDBJ databases">
        <authorList>
            <person name="Muema E."/>
        </authorList>
    </citation>
    <scope>NUCLEOTIDE SEQUENCE [LARGE SCALE GENOMIC DNA]</scope>
    <source>
        <strain evidence="6">1326</strain>
    </source>
</reference>
<dbReference type="Gene3D" id="1.10.1040.10">
    <property type="entry name" value="N-(1-d-carboxylethyl)-l-norvaline Dehydrogenase, domain 2"/>
    <property type="match status" value="1"/>
</dbReference>
<comment type="caution">
    <text evidence="5">The sequence shown here is derived from an EMBL/GenBank/DDBJ whole genome shotgun (WGS) entry which is preliminary data.</text>
</comment>
<evidence type="ECO:0000259" key="3">
    <source>
        <dbReference type="Pfam" id="PF01232"/>
    </source>
</evidence>
<dbReference type="InterPro" id="IPR013131">
    <property type="entry name" value="Mannitol_DH_N"/>
</dbReference>
<sequence>MTDRRLSNRTAPALPAKVVAPRYDRGAVAPGIVHLGVGAFHRAHQAAYIDECLAAGETDWGITGVSLRSADTRDALAPQDGLYTLAVRGSGGEKLHVIGSIGSMLVAPEDPAAVLAVLTDARTRIVTLTITEKAYLRAAGGGLDATHPDIVHDLANPQKPKTAHGFLTEALARRRAAGTPPFTVLCCDNLPANGATLHRLLVEFARLRDANPDSAGDAAVAGHIAGRVAFPSSMVDRIVPATTDADRSRISGELGIEDAWPVMTEPFSQWVIEDDFPAGRPAWEKFGVTMVGDVAPFEDMKLRLLNGAHSGIAYLGLLSGHATVDRAFADPAIRQFVDALWEEAVSTLPDDAGLDTSAYTTELAERFSNTALAHRTAQIANDGSQKLPQRIIASAIECLEAGTELVHLTLVVAAWIAACAAREKSLPEGHFTDPLDAPLTALLDQQLPANETVTAVFDLTGFARDHAERQTLIELVAVHLVHLRRDGPTLAFAALGIEGEGP</sequence>
<evidence type="ECO:0000256" key="1">
    <source>
        <dbReference type="ARBA" id="ARBA00023002"/>
    </source>
</evidence>
<dbReference type="SUPFAM" id="SSF51735">
    <property type="entry name" value="NAD(P)-binding Rossmann-fold domains"/>
    <property type="match status" value="1"/>
</dbReference>
<dbReference type="Pfam" id="PF08125">
    <property type="entry name" value="Mannitol_dh_C"/>
    <property type="match status" value="1"/>
</dbReference>
<dbReference type="InterPro" id="IPR000669">
    <property type="entry name" value="Mannitol_DH"/>
</dbReference>
<accession>A0ABU8KRV6</accession>
<keyword evidence="6" id="KW-1185">Reference proteome</keyword>
<dbReference type="PROSITE" id="PS00974">
    <property type="entry name" value="MANNITOL_DHGENASE"/>
    <property type="match status" value="1"/>
</dbReference>
<evidence type="ECO:0000313" key="5">
    <source>
        <dbReference type="EMBL" id="MEI9408463.1"/>
    </source>
</evidence>
<gene>
    <name evidence="5" type="ORF">O7A60_06745</name>
</gene>
<dbReference type="PRINTS" id="PR00084">
    <property type="entry name" value="MTLDHDRGNASE"/>
</dbReference>
<dbReference type="PANTHER" id="PTHR43362">
    <property type="entry name" value="MANNITOL DEHYDROGENASE DSF1-RELATED"/>
    <property type="match status" value="1"/>
</dbReference>
<dbReference type="InterPro" id="IPR036291">
    <property type="entry name" value="NAD(P)-bd_dom_sf"/>
</dbReference>
<organism evidence="5 6">
    <name type="scientific">Mesorhizobium salmacidum</name>
    <dbReference type="NCBI Taxonomy" id="3015171"/>
    <lineage>
        <taxon>Bacteria</taxon>
        <taxon>Pseudomonadati</taxon>
        <taxon>Pseudomonadota</taxon>
        <taxon>Alphaproteobacteria</taxon>
        <taxon>Hyphomicrobiales</taxon>
        <taxon>Phyllobacteriaceae</taxon>
        <taxon>Mesorhizobium</taxon>
    </lineage>
</organism>
<dbReference type="EMBL" id="JAPYKS010000004">
    <property type="protein sequence ID" value="MEI9408463.1"/>
    <property type="molecule type" value="Genomic_DNA"/>
</dbReference>
<evidence type="ECO:0000259" key="4">
    <source>
        <dbReference type="Pfam" id="PF08125"/>
    </source>
</evidence>
<dbReference type="PANTHER" id="PTHR43362:SF1">
    <property type="entry name" value="MANNITOL DEHYDROGENASE 2-RELATED"/>
    <property type="match status" value="1"/>
</dbReference>
<name>A0ABU8KRV6_9HYPH</name>
<dbReference type="RefSeq" id="WP_337105619.1">
    <property type="nucleotide sequence ID" value="NZ_JAPYKS010000004.1"/>
</dbReference>